<keyword evidence="1" id="KW-0812">Transmembrane</keyword>
<dbReference type="AlphaFoldDB" id="A0A7C4BD33"/>
<evidence type="ECO:0000313" key="2">
    <source>
        <dbReference type="EMBL" id="HGI87616.1"/>
    </source>
</evidence>
<dbReference type="Pfam" id="PF01944">
    <property type="entry name" value="SpoIIM"/>
    <property type="match status" value="1"/>
</dbReference>
<proteinExistence type="predicted"/>
<dbReference type="InterPro" id="IPR002798">
    <property type="entry name" value="SpoIIM-like"/>
</dbReference>
<feature type="transmembrane region" description="Helical" evidence="1">
    <location>
        <begin position="97"/>
        <end position="118"/>
    </location>
</feature>
<feature type="transmembrane region" description="Helical" evidence="1">
    <location>
        <begin position="184"/>
        <end position="204"/>
    </location>
</feature>
<accession>A0A7C4BD33</accession>
<reference evidence="2" key="1">
    <citation type="journal article" date="2020" name="mSystems">
        <title>Genome- and Community-Level Interaction Insights into Carbon Utilization and Element Cycling Functions of Hydrothermarchaeota in Hydrothermal Sediment.</title>
        <authorList>
            <person name="Zhou Z."/>
            <person name="Liu Y."/>
            <person name="Xu W."/>
            <person name="Pan J."/>
            <person name="Luo Z.H."/>
            <person name="Li M."/>
        </authorList>
    </citation>
    <scope>NUCLEOTIDE SEQUENCE [LARGE SCALE GENOMIC DNA]</scope>
    <source>
        <strain evidence="2">SpSt-732</strain>
    </source>
</reference>
<protein>
    <submittedName>
        <fullName evidence="2">Stage II sporulation protein M</fullName>
    </submittedName>
</protein>
<feature type="transmembrane region" description="Helical" evidence="1">
    <location>
        <begin position="34"/>
        <end position="53"/>
    </location>
</feature>
<keyword evidence="1" id="KW-0472">Membrane</keyword>
<sequence>MYYKVHCSIKAYRVVSQVLRSVNLLGKFAHDLPMFFAVALLTLLLLSLTALYLPPPEEFITELRQTGKELKNIANITHVSVRATIIFLNNARVNTLLAAPFISIIIYPTMIVTTAWVLRVAVSEIANNTATMQGILYQSIILLLLLPHSYLETLSYSIAFVCSNKLMVALLRDLRKKRFTEDTILYYIFAIVVSFLILLIAAFVESYLMPA</sequence>
<comment type="caution">
    <text evidence="2">The sequence shown here is derived from an EMBL/GenBank/DDBJ whole genome shotgun (WGS) entry which is preliminary data.</text>
</comment>
<gene>
    <name evidence="2" type="ORF">ENV14_04400</name>
</gene>
<keyword evidence="1" id="KW-1133">Transmembrane helix</keyword>
<dbReference type="EMBL" id="DTFF01000040">
    <property type="protein sequence ID" value="HGI87616.1"/>
    <property type="molecule type" value="Genomic_DNA"/>
</dbReference>
<evidence type="ECO:0000256" key="1">
    <source>
        <dbReference type="SAM" id="Phobius"/>
    </source>
</evidence>
<name>A0A7C4BD33_9CREN</name>
<organism evidence="2">
    <name type="scientific">Ignisphaera aggregans</name>
    <dbReference type="NCBI Taxonomy" id="334771"/>
    <lineage>
        <taxon>Archaea</taxon>
        <taxon>Thermoproteota</taxon>
        <taxon>Thermoprotei</taxon>
        <taxon>Desulfurococcales</taxon>
        <taxon>Desulfurococcaceae</taxon>
        <taxon>Ignisphaera</taxon>
    </lineage>
</organism>